<organism evidence="4">
    <name type="scientific">Kwoniella bestiolae CBS 10118</name>
    <dbReference type="NCBI Taxonomy" id="1296100"/>
    <lineage>
        <taxon>Eukaryota</taxon>
        <taxon>Fungi</taxon>
        <taxon>Dikarya</taxon>
        <taxon>Basidiomycota</taxon>
        <taxon>Agaricomycotina</taxon>
        <taxon>Tremellomycetes</taxon>
        <taxon>Tremellales</taxon>
        <taxon>Cryptococcaceae</taxon>
        <taxon>Kwoniella</taxon>
    </lineage>
</organism>
<sequence length="370" mass="40662">MYLLTILPLLSLPLTLAKPPANYLLPSLTNTSVQVDTKPGCSALDRPYIPSQNSTTYEWWYFDAVSSDGLSSVVLIPFSGPIVGRHYPQFLLQIVTPEGEIFHTITEYGPNGRMYVSTKGDGSSGIIGEGDFTWIGEPDLGRYDLKVDLKEHNVSGSVTLISASKPFLLCDTLGPEASTQSFWFLDWINLIGDAVAIVDLKVGDQRVAFTGNGYHDKASRNWGPVHFNQHIHHWYWGHARASLFSVVWYKMVTNANETKSGAWIAKDGEEVISACVEDTSVDIVPFGNNVTIPPNRANDTDDIDGFTISVQQGGEEYMFRFEEKVWTPGYGGTYARWIGNFTGGKVGEEEGWGSGVGVTEQMGPFGGLVL</sequence>
<feature type="domain" description="Diels-Alderase N-terminal" evidence="2">
    <location>
        <begin position="27"/>
        <end position="218"/>
    </location>
</feature>
<dbReference type="Pfam" id="PF25581">
    <property type="entry name" value="AsqO_C"/>
    <property type="match status" value="1"/>
</dbReference>
<feature type="signal peptide" evidence="1">
    <location>
        <begin position="1"/>
        <end position="17"/>
    </location>
</feature>
<evidence type="ECO:0000259" key="2">
    <source>
        <dbReference type="Pfam" id="PF24137"/>
    </source>
</evidence>
<gene>
    <name evidence="4" type="ORF">I302_02110</name>
</gene>
<dbReference type="EMBL" id="KI894019">
    <property type="protein sequence ID" value="OCF27270.1"/>
    <property type="molecule type" value="Genomic_DNA"/>
</dbReference>
<reference evidence="4" key="1">
    <citation type="submission" date="2013-07" db="EMBL/GenBank/DDBJ databases">
        <title>The Genome Sequence of Cryptococcus bestiolae CBS10118.</title>
        <authorList>
            <consortium name="The Broad Institute Genome Sequencing Platform"/>
            <person name="Cuomo C."/>
            <person name="Litvintseva A."/>
            <person name="Chen Y."/>
            <person name="Heitman J."/>
            <person name="Sun S."/>
            <person name="Springer D."/>
            <person name="Dromer F."/>
            <person name="Young S.K."/>
            <person name="Zeng Q."/>
            <person name="Gargeya S."/>
            <person name="Fitzgerald M."/>
            <person name="Abouelleil A."/>
            <person name="Alvarado L."/>
            <person name="Berlin A.M."/>
            <person name="Chapman S.B."/>
            <person name="Dewar J."/>
            <person name="Goldberg J."/>
            <person name="Griggs A."/>
            <person name="Gujja S."/>
            <person name="Hansen M."/>
            <person name="Howarth C."/>
            <person name="Imamovic A."/>
            <person name="Larimer J."/>
            <person name="McCowan C."/>
            <person name="Murphy C."/>
            <person name="Pearson M."/>
            <person name="Priest M."/>
            <person name="Roberts A."/>
            <person name="Saif S."/>
            <person name="Shea T."/>
            <person name="Sykes S."/>
            <person name="Wortman J."/>
            <person name="Nusbaum C."/>
            <person name="Birren B."/>
        </authorList>
    </citation>
    <scope>NUCLEOTIDE SEQUENCE [LARGE SCALE GENOMIC DNA]</scope>
    <source>
        <strain evidence="4">CBS 10118</strain>
    </source>
</reference>
<evidence type="ECO:0000313" key="4">
    <source>
        <dbReference type="EMBL" id="OCF27270.1"/>
    </source>
</evidence>
<reference evidence="4" key="2">
    <citation type="submission" date="2014-01" db="EMBL/GenBank/DDBJ databases">
        <title>Evolution of pathogenesis and genome organization in the Tremellales.</title>
        <authorList>
            <person name="Cuomo C."/>
            <person name="Litvintseva A."/>
            <person name="Heitman J."/>
            <person name="Chen Y."/>
            <person name="Sun S."/>
            <person name="Springer D."/>
            <person name="Dromer F."/>
            <person name="Young S."/>
            <person name="Zeng Q."/>
            <person name="Chapman S."/>
            <person name="Gujja S."/>
            <person name="Saif S."/>
            <person name="Birren B."/>
        </authorList>
    </citation>
    <scope>NUCLEOTIDE SEQUENCE</scope>
    <source>
        <strain evidence="4">CBS 10118</strain>
    </source>
</reference>
<evidence type="ECO:0000256" key="1">
    <source>
        <dbReference type="SAM" id="SignalP"/>
    </source>
</evidence>
<keyword evidence="1" id="KW-0732">Signal</keyword>
<proteinExistence type="predicted"/>
<dbReference type="OrthoDB" id="5344254at2759"/>
<evidence type="ECO:0008006" key="5">
    <source>
        <dbReference type="Google" id="ProtNLM"/>
    </source>
</evidence>
<feature type="domain" description="AsqO/PenF-like C-terminal" evidence="3">
    <location>
        <begin position="229"/>
        <end position="362"/>
    </location>
</feature>
<name>A0A1B9G8F7_9TREE</name>
<evidence type="ECO:0000259" key="3">
    <source>
        <dbReference type="Pfam" id="PF25581"/>
    </source>
</evidence>
<dbReference type="SUPFAM" id="SSF159245">
    <property type="entry name" value="AttH-like"/>
    <property type="match status" value="1"/>
</dbReference>
<dbReference type="STRING" id="1296100.A0A1B9G8F7"/>
<dbReference type="VEuPathDB" id="FungiDB:I302_02110"/>
<dbReference type="InterPro" id="IPR056402">
    <property type="entry name" value="DA_N"/>
</dbReference>
<dbReference type="AlphaFoldDB" id="A0A1B9G8F7"/>
<accession>A0A1B9G8F7</accession>
<protein>
    <recommendedName>
        <fullName evidence="5">AttH domain-containing protein</fullName>
    </recommendedName>
</protein>
<dbReference type="Pfam" id="PF24137">
    <property type="entry name" value="DA_N"/>
    <property type="match status" value="1"/>
</dbReference>
<dbReference type="InterPro" id="IPR057722">
    <property type="entry name" value="AsqO/PenF-like_C"/>
</dbReference>
<feature type="chain" id="PRO_5008626832" description="AttH domain-containing protein" evidence="1">
    <location>
        <begin position="18"/>
        <end position="370"/>
    </location>
</feature>